<reference evidence="6 7" key="1">
    <citation type="submission" date="2018-06" db="EMBL/GenBank/DDBJ databases">
        <title>The Genome of Cuscuta australis (Dodder) Provides Insight into the Evolution of Plant Parasitism.</title>
        <authorList>
            <person name="Liu H."/>
        </authorList>
    </citation>
    <scope>NUCLEOTIDE SEQUENCE [LARGE SCALE GENOMIC DNA]</scope>
    <source>
        <strain evidence="7">cv. Yunnan</strain>
        <tissue evidence="6">Vines</tissue>
    </source>
</reference>
<dbReference type="AlphaFoldDB" id="A0A328D4S4"/>
<keyword evidence="3" id="KW-0539">Nucleus</keyword>
<evidence type="ECO:0000256" key="1">
    <source>
        <dbReference type="ARBA" id="ARBA00004123"/>
    </source>
</evidence>
<evidence type="ECO:0000256" key="3">
    <source>
        <dbReference type="ARBA" id="ARBA00023242"/>
    </source>
</evidence>
<organism evidence="6 7">
    <name type="scientific">Cuscuta australis</name>
    <dbReference type="NCBI Taxonomy" id="267555"/>
    <lineage>
        <taxon>Eukaryota</taxon>
        <taxon>Viridiplantae</taxon>
        <taxon>Streptophyta</taxon>
        <taxon>Embryophyta</taxon>
        <taxon>Tracheophyta</taxon>
        <taxon>Spermatophyta</taxon>
        <taxon>Magnoliopsida</taxon>
        <taxon>eudicotyledons</taxon>
        <taxon>Gunneridae</taxon>
        <taxon>Pentapetalae</taxon>
        <taxon>asterids</taxon>
        <taxon>lamiids</taxon>
        <taxon>Solanales</taxon>
        <taxon>Convolvulaceae</taxon>
        <taxon>Cuscuteae</taxon>
        <taxon>Cuscuta</taxon>
        <taxon>Cuscuta subgen. Grammica</taxon>
        <taxon>Cuscuta sect. Cleistogrammica</taxon>
    </lineage>
</organism>
<proteinExistence type="predicted"/>
<accession>A0A328D4S4</accession>
<evidence type="ECO:0000313" key="6">
    <source>
        <dbReference type="EMBL" id="RAL39448.1"/>
    </source>
</evidence>
<dbReference type="GO" id="GO:0003723">
    <property type="term" value="F:RNA binding"/>
    <property type="evidence" value="ECO:0007669"/>
    <property type="project" value="TreeGrafter"/>
</dbReference>
<protein>
    <recommendedName>
        <fullName evidence="5">SPRY domain-containing protein</fullName>
    </recommendedName>
</protein>
<dbReference type="InterPro" id="IPR035778">
    <property type="entry name" value="SPRY_hnRNP_U"/>
</dbReference>
<dbReference type="Gene3D" id="3.40.50.300">
    <property type="entry name" value="P-loop containing nucleotide triphosphate hydrolases"/>
    <property type="match status" value="1"/>
</dbReference>
<feature type="region of interest" description="Disordered" evidence="4">
    <location>
        <begin position="1"/>
        <end position="41"/>
    </location>
</feature>
<dbReference type="Pfam" id="PF00622">
    <property type="entry name" value="SPRY"/>
    <property type="match status" value="1"/>
</dbReference>
<dbReference type="PANTHER" id="PTHR12381">
    <property type="entry name" value="HETEROGENEOUS NUCLEAR RIBONUCLEOPROTEIN U FAMILY MEMBER"/>
    <property type="match status" value="1"/>
</dbReference>
<dbReference type="InterPro" id="IPR043136">
    <property type="entry name" value="B30.2/SPRY_sf"/>
</dbReference>
<dbReference type="InterPro" id="IPR013320">
    <property type="entry name" value="ConA-like_dom_sf"/>
</dbReference>
<evidence type="ECO:0000313" key="7">
    <source>
        <dbReference type="Proteomes" id="UP000249390"/>
    </source>
</evidence>
<dbReference type="EMBL" id="NQVE01000200">
    <property type="protein sequence ID" value="RAL39448.1"/>
    <property type="molecule type" value="Genomic_DNA"/>
</dbReference>
<name>A0A328D4S4_9ASTE</name>
<dbReference type="SUPFAM" id="SSF52540">
    <property type="entry name" value="P-loop containing nucleoside triphosphate hydrolases"/>
    <property type="match status" value="1"/>
</dbReference>
<dbReference type="CDD" id="cd12884">
    <property type="entry name" value="SPRY_hnRNP"/>
    <property type="match status" value="1"/>
</dbReference>
<dbReference type="InterPro" id="IPR027417">
    <property type="entry name" value="P-loop_NTPase"/>
</dbReference>
<feature type="domain" description="SPRY" evidence="5">
    <location>
        <begin position="85"/>
        <end position="234"/>
    </location>
</feature>
<comment type="caution">
    <text evidence="6">The sequence shown here is derived from an EMBL/GenBank/DDBJ whole genome shotgun (WGS) entry which is preliminary data.</text>
</comment>
<evidence type="ECO:0000256" key="4">
    <source>
        <dbReference type="SAM" id="MobiDB-lite"/>
    </source>
</evidence>
<comment type="subcellular location">
    <subcellularLocation>
        <location evidence="1">Nucleus</location>
    </subcellularLocation>
    <subcellularLocation>
        <location evidence="2">Plastid</location>
    </subcellularLocation>
</comment>
<dbReference type="Proteomes" id="UP000249390">
    <property type="component" value="Unassembled WGS sequence"/>
</dbReference>
<dbReference type="Pfam" id="PF13671">
    <property type="entry name" value="AAA_33"/>
    <property type="match status" value="1"/>
</dbReference>
<dbReference type="InterPro" id="IPR003877">
    <property type="entry name" value="SPRY_dom"/>
</dbReference>
<dbReference type="GO" id="GO:0000380">
    <property type="term" value="P:alternative mRNA splicing, via spliceosome"/>
    <property type="evidence" value="ECO:0007669"/>
    <property type="project" value="TreeGrafter"/>
</dbReference>
<dbReference type="GO" id="GO:0005634">
    <property type="term" value="C:nucleus"/>
    <property type="evidence" value="ECO:0007669"/>
    <property type="project" value="UniProtKB-SubCell"/>
</dbReference>
<dbReference type="GO" id="GO:0009536">
    <property type="term" value="C:plastid"/>
    <property type="evidence" value="ECO:0007669"/>
    <property type="project" value="UniProtKB-SubCell"/>
</dbReference>
<sequence>MASSKREFQSTDDVSGSKKAKQDAPGVHVQPSPPLSGPLRRVALNPADCDVDFDIGLNGLQGSALHENGFAYCWSGARASVGITGGKYCFGCKIIFDQPVTMEDTPLDQQHVCRVGVSRGDNAVGSLGESLHSFGFGGTGKFSTAGRFCDYGDNFGVGDTIVCCLDLETKPASIGFAKNGQWLGVARHFEDLTSLDVVDHPIKQLKWESAFFPHVLLKNVVVSLQFSVEDGLDAVEGYKPWVSAIEDGKALLGPTFSDVNDCELIMMVGLPASGKSTWAEKWMNEHPEKRYIILGTNTILDQMKVPGLLRKHNYGQRFECLMDRATQIFNTLLPRASKLPRNFILDQTNVYKSARKRKLKPFLNYKKIAVVIFPTPRELKFRADKRFKEMGKEVPDEAVNEMLANFSLPMSRDMPHTDEHFDQVLFPELGRSESQRCLDEMRASVRSKTGSPLPSSFATSSHVQSYSGLPLQALGLPQGRPGLGVETYNSHSLQFSSTYNMATHYPNPSYSHHGRTYLPPEPAMYMNPAAQYGPPPYGTPDYSRPLLSSSNFPSSMQQSRGVGYGYYDPLSPPMQPRGNIDYPYMQPPGWIPPEIRPPFRYY</sequence>
<dbReference type="Gene3D" id="2.60.120.920">
    <property type="match status" value="1"/>
</dbReference>
<evidence type="ECO:0000259" key="5">
    <source>
        <dbReference type="SMART" id="SM00449"/>
    </source>
</evidence>
<dbReference type="SUPFAM" id="SSF49899">
    <property type="entry name" value="Concanavalin A-like lectins/glucanases"/>
    <property type="match status" value="1"/>
</dbReference>
<dbReference type="SMART" id="SM00449">
    <property type="entry name" value="SPRY"/>
    <property type="match status" value="1"/>
</dbReference>
<keyword evidence="7" id="KW-1185">Reference proteome</keyword>
<dbReference type="PANTHER" id="PTHR12381:SF56">
    <property type="entry name" value="B30.2_SPRY DOMAIN-CONTAINING PROTEIN-RELATED"/>
    <property type="match status" value="1"/>
</dbReference>
<gene>
    <name evidence="6" type="ORF">DM860_002981</name>
</gene>
<evidence type="ECO:0000256" key="2">
    <source>
        <dbReference type="ARBA" id="ARBA00004474"/>
    </source>
</evidence>